<dbReference type="EMBL" id="CAEZSE010000132">
    <property type="protein sequence ID" value="CAB4538864.1"/>
    <property type="molecule type" value="Genomic_DNA"/>
</dbReference>
<evidence type="ECO:0000313" key="5">
    <source>
        <dbReference type="EMBL" id="CAB4989087.1"/>
    </source>
</evidence>
<dbReference type="GO" id="GO:1990904">
    <property type="term" value="C:ribonucleoprotein complex"/>
    <property type="evidence" value="ECO:0007669"/>
    <property type="project" value="UniProtKB-KW"/>
</dbReference>
<dbReference type="EMBL" id="CAEZUN010000239">
    <property type="protein sequence ID" value="CAB4614129.1"/>
    <property type="molecule type" value="Genomic_DNA"/>
</dbReference>
<keyword evidence="1" id="KW-0689">Ribosomal protein</keyword>
<name>A0A6J6BJH0_9ZZZZ</name>
<evidence type="ECO:0000256" key="2">
    <source>
        <dbReference type="ARBA" id="ARBA00023274"/>
    </source>
</evidence>
<dbReference type="InterPro" id="IPR027493">
    <property type="entry name" value="Ribosomal_bL31_B"/>
</dbReference>
<proteinExistence type="inferred from homology"/>
<dbReference type="InterPro" id="IPR042105">
    <property type="entry name" value="Ribosomal_bL31_sf"/>
</dbReference>
<dbReference type="EMBL" id="CAFBQV010000230">
    <property type="protein sequence ID" value="CAB5067479.1"/>
    <property type="molecule type" value="Genomic_DNA"/>
</dbReference>
<dbReference type="PANTHER" id="PTHR33280:SF1">
    <property type="entry name" value="LARGE RIBOSOMAL SUBUNIT PROTEIN BL31C"/>
    <property type="match status" value="1"/>
</dbReference>
<dbReference type="PROSITE" id="PS01143">
    <property type="entry name" value="RIBOSOMAL_L31"/>
    <property type="match status" value="1"/>
</dbReference>
<dbReference type="SUPFAM" id="SSF143800">
    <property type="entry name" value="L28p-like"/>
    <property type="match status" value="1"/>
</dbReference>
<organism evidence="3">
    <name type="scientific">freshwater metagenome</name>
    <dbReference type="NCBI Taxonomy" id="449393"/>
    <lineage>
        <taxon>unclassified sequences</taxon>
        <taxon>metagenomes</taxon>
        <taxon>ecological metagenomes</taxon>
    </lineage>
</organism>
<dbReference type="Gene3D" id="4.10.830.30">
    <property type="entry name" value="Ribosomal protein L31"/>
    <property type="match status" value="1"/>
</dbReference>
<dbReference type="GO" id="GO:0006412">
    <property type="term" value="P:translation"/>
    <property type="evidence" value="ECO:0007669"/>
    <property type="project" value="InterPro"/>
</dbReference>
<dbReference type="PANTHER" id="PTHR33280">
    <property type="entry name" value="50S RIBOSOMAL PROTEIN L31, CHLOROPLASTIC"/>
    <property type="match status" value="1"/>
</dbReference>
<dbReference type="NCBIfam" id="TIGR00105">
    <property type="entry name" value="L31"/>
    <property type="match status" value="1"/>
</dbReference>
<reference evidence="3" key="1">
    <citation type="submission" date="2020-05" db="EMBL/GenBank/DDBJ databases">
        <authorList>
            <person name="Chiriac C."/>
            <person name="Salcher M."/>
            <person name="Ghai R."/>
            <person name="Kavagutti S V."/>
        </authorList>
    </citation>
    <scope>NUCLEOTIDE SEQUENCE</scope>
</reference>
<dbReference type="Pfam" id="PF01197">
    <property type="entry name" value="Ribosomal_L31"/>
    <property type="match status" value="1"/>
</dbReference>
<evidence type="ECO:0000313" key="4">
    <source>
        <dbReference type="EMBL" id="CAB4614129.1"/>
    </source>
</evidence>
<dbReference type="InterPro" id="IPR034704">
    <property type="entry name" value="Ribosomal_bL28/bL31-like_sf"/>
</dbReference>
<dbReference type="GO" id="GO:0005840">
    <property type="term" value="C:ribosome"/>
    <property type="evidence" value="ECO:0007669"/>
    <property type="project" value="UniProtKB-KW"/>
</dbReference>
<dbReference type="PRINTS" id="PR01249">
    <property type="entry name" value="RIBOSOMALL31"/>
</dbReference>
<sequence length="127" mass="14513">MTLTWGLSEDITAIWHLNSIEGINTPIHFVTMKPDIHPDYQPVVFEDASANYRFLTRSTLKADPTKTVVWEDGNTYPLVQLDISNASHPFYTGQMKIIDSAGRVERFNKRYGARKKTVVKKEPTSKK</sequence>
<protein>
    <submittedName>
        <fullName evidence="3">Unannotated protein</fullName>
    </submittedName>
</protein>
<dbReference type="EMBL" id="CAFBOV010000017">
    <property type="protein sequence ID" value="CAB4989087.1"/>
    <property type="molecule type" value="Genomic_DNA"/>
</dbReference>
<dbReference type="GO" id="GO:0003735">
    <property type="term" value="F:structural constituent of ribosome"/>
    <property type="evidence" value="ECO:0007669"/>
    <property type="project" value="InterPro"/>
</dbReference>
<evidence type="ECO:0000313" key="3">
    <source>
        <dbReference type="EMBL" id="CAB4538864.1"/>
    </source>
</evidence>
<gene>
    <name evidence="3" type="ORF">UFOPK1353_00813</name>
    <name evidence="4" type="ORF">UFOPK1826_01453</name>
    <name evidence="5" type="ORF">UFOPK4020_00158</name>
    <name evidence="6" type="ORF">UFOPK4345_01228</name>
</gene>
<accession>A0A6J6BJH0</accession>
<dbReference type="HAMAP" id="MF_00502">
    <property type="entry name" value="Ribosomal_bL31_2"/>
    <property type="match status" value="1"/>
</dbReference>
<dbReference type="InterPro" id="IPR002150">
    <property type="entry name" value="Ribosomal_bL31"/>
</dbReference>
<dbReference type="AlphaFoldDB" id="A0A6J6BJH0"/>
<dbReference type="NCBIfam" id="NF002462">
    <property type="entry name" value="PRK01678.1"/>
    <property type="match status" value="1"/>
</dbReference>
<keyword evidence="2" id="KW-0687">Ribonucleoprotein</keyword>
<evidence type="ECO:0000313" key="6">
    <source>
        <dbReference type="EMBL" id="CAB5067479.1"/>
    </source>
</evidence>
<evidence type="ECO:0000256" key="1">
    <source>
        <dbReference type="ARBA" id="ARBA00022980"/>
    </source>
</evidence>